<feature type="compositionally biased region" description="Basic and acidic residues" evidence="1">
    <location>
        <begin position="320"/>
        <end position="333"/>
    </location>
</feature>
<evidence type="ECO:0000313" key="4">
    <source>
        <dbReference type="Proteomes" id="UP000619260"/>
    </source>
</evidence>
<keyword evidence="2" id="KW-0812">Transmembrane</keyword>
<feature type="compositionally biased region" description="Gly residues" evidence="1">
    <location>
        <begin position="151"/>
        <end position="161"/>
    </location>
</feature>
<keyword evidence="2" id="KW-0472">Membrane</keyword>
<comment type="caution">
    <text evidence="3">The sequence shown here is derived from an EMBL/GenBank/DDBJ whole genome shotgun (WGS) entry which is preliminary data.</text>
</comment>
<dbReference type="Proteomes" id="UP000619260">
    <property type="component" value="Unassembled WGS sequence"/>
</dbReference>
<keyword evidence="2" id="KW-1133">Transmembrane helix</keyword>
<organism evidence="3 4">
    <name type="scientific">Virgisporangium aliadipatigenens</name>
    <dbReference type="NCBI Taxonomy" id="741659"/>
    <lineage>
        <taxon>Bacteria</taxon>
        <taxon>Bacillati</taxon>
        <taxon>Actinomycetota</taxon>
        <taxon>Actinomycetes</taxon>
        <taxon>Micromonosporales</taxon>
        <taxon>Micromonosporaceae</taxon>
        <taxon>Virgisporangium</taxon>
    </lineage>
</organism>
<sequence length="449" mass="47857">MSEHDTGRWNSRQGRWVPKEPTPERPDFSIGRFEETGDVRGGRRRSDRVVDDVDWYERTGGGHHAWQPEGRDDHPTGRSTDWSERSFRAGQTDAGSRRARRYGDPDESQAPPGRTDPPGARAPHGPSATTGRSEYKPPSYLSSVRDTDTGGYTGSERGGTPGPRRYTDSSDDTGYGDTTSGSTASGVYGRTPRYGRGRDTDDVTSTYGGSRRAADEDGDAEAPRRGFGDSGIPRQASRGTTGRYGGTAPNARTSGTFSRPDARTSGTFPRPDVRTTGSQPPIDARTTGGFPRPDLSDELVSGAAWSGGTAAPVRGARPAARADDREAADRRDYDDEPPEAAATSTYAASVLATFLWFLAPAAIYAFYIFQTDSTVPATCDVQPCQSQRDIALIGVAGFIPWVVVALALGAATAVGLRYFNAGWRAMGTGFAAATIGSGLATLLNTFLSS</sequence>
<gene>
    <name evidence="3" type="ORF">Val02_76870</name>
</gene>
<feature type="transmembrane region" description="Helical" evidence="2">
    <location>
        <begin position="425"/>
        <end position="447"/>
    </location>
</feature>
<keyword evidence="4" id="KW-1185">Reference proteome</keyword>
<feature type="transmembrane region" description="Helical" evidence="2">
    <location>
        <begin position="390"/>
        <end position="419"/>
    </location>
</feature>
<proteinExistence type="predicted"/>
<dbReference type="AlphaFoldDB" id="A0A8J4DUV4"/>
<feature type="compositionally biased region" description="Basic and acidic residues" evidence="1">
    <location>
        <begin position="69"/>
        <end position="87"/>
    </location>
</feature>
<dbReference type="EMBL" id="BOPF01000039">
    <property type="protein sequence ID" value="GIJ50801.1"/>
    <property type="molecule type" value="Genomic_DNA"/>
</dbReference>
<protein>
    <submittedName>
        <fullName evidence="3">Uncharacterized protein</fullName>
    </submittedName>
</protein>
<feature type="compositionally biased region" description="Basic and acidic residues" evidence="1">
    <location>
        <begin position="17"/>
        <end position="41"/>
    </location>
</feature>
<evidence type="ECO:0000256" key="2">
    <source>
        <dbReference type="SAM" id="Phobius"/>
    </source>
</evidence>
<name>A0A8J4DUV4_9ACTN</name>
<feature type="compositionally biased region" description="Basic and acidic residues" evidence="1">
    <location>
        <begin position="47"/>
        <end position="57"/>
    </location>
</feature>
<reference evidence="3" key="1">
    <citation type="submission" date="2021-01" db="EMBL/GenBank/DDBJ databases">
        <title>Whole genome shotgun sequence of Virgisporangium aliadipatigenens NBRC 105644.</title>
        <authorList>
            <person name="Komaki H."/>
            <person name="Tamura T."/>
        </authorList>
    </citation>
    <scope>NUCLEOTIDE SEQUENCE</scope>
    <source>
        <strain evidence="3">NBRC 105644</strain>
    </source>
</reference>
<feature type="region of interest" description="Disordered" evidence="1">
    <location>
        <begin position="1"/>
        <end position="339"/>
    </location>
</feature>
<accession>A0A8J4DUV4</accession>
<feature type="compositionally biased region" description="Low complexity" evidence="1">
    <location>
        <begin position="310"/>
        <end position="319"/>
    </location>
</feature>
<evidence type="ECO:0000256" key="1">
    <source>
        <dbReference type="SAM" id="MobiDB-lite"/>
    </source>
</evidence>
<feature type="transmembrane region" description="Helical" evidence="2">
    <location>
        <begin position="346"/>
        <end position="369"/>
    </location>
</feature>
<feature type="compositionally biased region" description="Low complexity" evidence="1">
    <location>
        <begin position="172"/>
        <end position="186"/>
    </location>
</feature>
<evidence type="ECO:0000313" key="3">
    <source>
        <dbReference type="EMBL" id="GIJ50801.1"/>
    </source>
</evidence>